<gene>
    <name evidence="1" type="ORF">C7460_114143</name>
</gene>
<reference evidence="1 2" key="1">
    <citation type="submission" date="2018-07" db="EMBL/GenBank/DDBJ databases">
        <title>Genomic Encyclopedia of Type Strains, Phase IV (KMG-IV): sequencing the most valuable type-strain genomes for metagenomic binning, comparative biology and taxonomic classification.</title>
        <authorList>
            <person name="Goeker M."/>
        </authorList>
    </citation>
    <scope>NUCLEOTIDE SEQUENCE [LARGE SCALE GENOMIC DNA]</scope>
    <source>
        <strain evidence="1 2">DSM 4134</strain>
    </source>
</reference>
<evidence type="ECO:0000313" key="1">
    <source>
        <dbReference type="EMBL" id="RED96684.1"/>
    </source>
</evidence>
<dbReference type="EMBL" id="QREG01000014">
    <property type="protein sequence ID" value="RED96684.1"/>
    <property type="molecule type" value="Genomic_DNA"/>
</dbReference>
<accession>A0A3D9L2S5</accession>
<name>A0A3D9L2S5_MARFU</name>
<sequence>MVGDKRNLTGDLKRSVGKGDRLSSRVIGVTNDAKVRIICFSNKGDFLKFNI</sequence>
<evidence type="ECO:0000313" key="2">
    <source>
        <dbReference type="Proteomes" id="UP000256779"/>
    </source>
</evidence>
<dbReference type="Proteomes" id="UP000256779">
    <property type="component" value="Unassembled WGS sequence"/>
</dbReference>
<proteinExistence type="predicted"/>
<organism evidence="1 2">
    <name type="scientific">Marinoscillum furvescens DSM 4134</name>
    <dbReference type="NCBI Taxonomy" id="1122208"/>
    <lineage>
        <taxon>Bacteria</taxon>
        <taxon>Pseudomonadati</taxon>
        <taxon>Bacteroidota</taxon>
        <taxon>Cytophagia</taxon>
        <taxon>Cytophagales</taxon>
        <taxon>Reichenbachiellaceae</taxon>
        <taxon>Marinoscillum</taxon>
    </lineage>
</organism>
<comment type="caution">
    <text evidence="1">The sequence shown here is derived from an EMBL/GenBank/DDBJ whole genome shotgun (WGS) entry which is preliminary data.</text>
</comment>
<keyword evidence="2" id="KW-1185">Reference proteome</keyword>
<dbReference type="AlphaFoldDB" id="A0A3D9L2S5"/>
<protein>
    <submittedName>
        <fullName evidence="1">Uncharacterized protein</fullName>
    </submittedName>
</protein>